<reference evidence="4" key="1">
    <citation type="submission" date="2021-07" db="EMBL/GenBank/DDBJ databases">
        <title>Neiella marina sp. nov., isolated from the intestinal content of sea cucumber Apostichopus japonicus.</title>
        <authorList>
            <person name="Bai X."/>
        </authorList>
    </citation>
    <scope>NUCLEOTIDE SEQUENCE</scope>
    <source>
        <strain evidence="4">126</strain>
    </source>
</reference>
<proteinExistence type="predicted"/>
<accession>A0ABS7EJ72</accession>
<keyword evidence="1 2" id="KW-0732">Signal</keyword>
<evidence type="ECO:0000259" key="3">
    <source>
        <dbReference type="Pfam" id="PF13505"/>
    </source>
</evidence>
<keyword evidence="5" id="KW-1185">Reference proteome</keyword>
<dbReference type="Pfam" id="PF13505">
    <property type="entry name" value="OMP_b-brl"/>
    <property type="match status" value="1"/>
</dbReference>
<organism evidence="4 5">
    <name type="scientific">Neiella holothuriorum</name>
    <dbReference type="NCBI Taxonomy" id="2870530"/>
    <lineage>
        <taxon>Bacteria</taxon>
        <taxon>Pseudomonadati</taxon>
        <taxon>Pseudomonadota</taxon>
        <taxon>Gammaproteobacteria</taxon>
        <taxon>Alteromonadales</taxon>
        <taxon>Echinimonadaceae</taxon>
        <taxon>Neiella</taxon>
    </lineage>
</organism>
<dbReference type="InterPro" id="IPR011250">
    <property type="entry name" value="OMP/PagP_B-barrel"/>
</dbReference>
<gene>
    <name evidence="4" type="ORF">K0504_15260</name>
</gene>
<dbReference type="Proteomes" id="UP001166251">
    <property type="component" value="Unassembled WGS sequence"/>
</dbReference>
<dbReference type="SUPFAM" id="SSF56925">
    <property type="entry name" value="OMPA-like"/>
    <property type="match status" value="1"/>
</dbReference>
<evidence type="ECO:0000256" key="1">
    <source>
        <dbReference type="ARBA" id="ARBA00022729"/>
    </source>
</evidence>
<dbReference type="Gene3D" id="2.40.160.20">
    <property type="match status" value="1"/>
</dbReference>
<feature type="domain" description="Outer membrane protein beta-barrel" evidence="3">
    <location>
        <begin position="24"/>
        <end position="178"/>
    </location>
</feature>
<dbReference type="EMBL" id="JAHZSS010000022">
    <property type="protein sequence ID" value="MBW8192396.1"/>
    <property type="molecule type" value="Genomic_DNA"/>
</dbReference>
<sequence>MKLFRVSAIALACSLLSYTSTIVAEEAEFQPTIDVSILAGTSGSSSFESLDKDDYTLDTDSGTNFAVSFNYLQRYLNGSRLQYELYLAQTETDLVIKDAASNDKTTSPMDIQYFHIGGVNEVETDNSDFVPYLGASIGATAFKPDDYDSETEFSLGINAGVKWFATESMGARLDLRAIGTVIDSDSKIFCNGGCIATVDGSMWWQYQAAVGFFARF</sequence>
<feature type="signal peptide" evidence="2">
    <location>
        <begin position="1"/>
        <end position="24"/>
    </location>
</feature>
<feature type="chain" id="PRO_5046111752" evidence="2">
    <location>
        <begin position="25"/>
        <end position="216"/>
    </location>
</feature>
<evidence type="ECO:0000256" key="2">
    <source>
        <dbReference type="SAM" id="SignalP"/>
    </source>
</evidence>
<evidence type="ECO:0000313" key="4">
    <source>
        <dbReference type="EMBL" id="MBW8192396.1"/>
    </source>
</evidence>
<evidence type="ECO:0000313" key="5">
    <source>
        <dbReference type="Proteomes" id="UP001166251"/>
    </source>
</evidence>
<dbReference type="InterPro" id="IPR027385">
    <property type="entry name" value="Beta-barrel_OMP"/>
</dbReference>
<name>A0ABS7EJ72_9GAMM</name>
<comment type="caution">
    <text evidence="4">The sequence shown here is derived from an EMBL/GenBank/DDBJ whole genome shotgun (WGS) entry which is preliminary data.</text>
</comment>
<dbReference type="RefSeq" id="WP_220105020.1">
    <property type="nucleotide sequence ID" value="NZ_JAHZSS010000022.1"/>
</dbReference>
<protein>
    <submittedName>
        <fullName evidence="4">Outer membrane beta-barrel protein</fullName>
    </submittedName>
</protein>